<dbReference type="GO" id="GO:0000155">
    <property type="term" value="F:phosphorelay sensor kinase activity"/>
    <property type="evidence" value="ECO:0007669"/>
    <property type="project" value="InterPro"/>
</dbReference>
<comment type="catalytic activity">
    <reaction evidence="1">
        <text>ATP + protein L-histidine = ADP + protein N-phospho-L-histidine.</text>
        <dbReference type="EC" id="2.7.13.3"/>
    </reaction>
</comment>
<dbReference type="Gene3D" id="3.30.565.10">
    <property type="entry name" value="Histidine kinase-like ATPase, C-terminal domain"/>
    <property type="match status" value="1"/>
</dbReference>
<dbReference type="SMART" id="SM00387">
    <property type="entry name" value="HATPase_c"/>
    <property type="match status" value="1"/>
</dbReference>
<evidence type="ECO:0000313" key="10">
    <source>
        <dbReference type="EMBL" id="MBA9075393.1"/>
    </source>
</evidence>
<evidence type="ECO:0000256" key="4">
    <source>
        <dbReference type="ARBA" id="ARBA00022679"/>
    </source>
</evidence>
<dbReference type="InterPro" id="IPR036890">
    <property type="entry name" value="HATPase_C_sf"/>
</dbReference>
<keyword evidence="4" id="KW-0808">Transferase</keyword>
<reference evidence="10 11" key="1">
    <citation type="submission" date="2020-08" db="EMBL/GenBank/DDBJ databases">
        <title>Genomic Encyclopedia of Type Strains, Phase IV (KMG-IV): sequencing the most valuable type-strain genomes for metagenomic binning, comparative biology and taxonomic classification.</title>
        <authorList>
            <person name="Goeker M."/>
        </authorList>
    </citation>
    <scope>NUCLEOTIDE SEQUENCE [LARGE SCALE GENOMIC DNA]</scope>
    <source>
        <strain evidence="10 11">DSM 29854</strain>
    </source>
</reference>
<dbReference type="EMBL" id="JACJIQ010000001">
    <property type="protein sequence ID" value="MBA9075393.1"/>
    <property type="molecule type" value="Genomic_DNA"/>
</dbReference>
<dbReference type="SMART" id="SM00091">
    <property type="entry name" value="PAS"/>
    <property type="match status" value="1"/>
</dbReference>
<dbReference type="GO" id="GO:0000156">
    <property type="term" value="F:phosphorelay response regulator activity"/>
    <property type="evidence" value="ECO:0007669"/>
    <property type="project" value="TreeGrafter"/>
</dbReference>
<dbReference type="InterPro" id="IPR035965">
    <property type="entry name" value="PAS-like_dom_sf"/>
</dbReference>
<evidence type="ECO:0000256" key="6">
    <source>
        <dbReference type="ARBA" id="ARBA00023136"/>
    </source>
</evidence>
<evidence type="ECO:0000256" key="5">
    <source>
        <dbReference type="ARBA" id="ARBA00022777"/>
    </source>
</evidence>
<gene>
    <name evidence="10" type="ORF">FHS90_000090</name>
</gene>
<feature type="domain" description="PAC" evidence="9">
    <location>
        <begin position="82"/>
        <end position="134"/>
    </location>
</feature>
<dbReference type="PANTHER" id="PTHR42878">
    <property type="entry name" value="TWO-COMPONENT HISTIDINE KINASE"/>
    <property type="match status" value="1"/>
</dbReference>
<dbReference type="Proteomes" id="UP000563094">
    <property type="component" value="Unassembled WGS sequence"/>
</dbReference>
<keyword evidence="6" id="KW-0472">Membrane</keyword>
<evidence type="ECO:0000313" key="11">
    <source>
        <dbReference type="Proteomes" id="UP000563094"/>
    </source>
</evidence>
<dbReference type="InterPro" id="IPR004358">
    <property type="entry name" value="Sig_transdc_His_kin-like_C"/>
</dbReference>
<dbReference type="InterPro" id="IPR005467">
    <property type="entry name" value="His_kinase_dom"/>
</dbReference>
<evidence type="ECO:0000256" key="2">
    <source>
        <dbReference type="ARBA" id="ARBA00012438"/>
    </source>
</evidence>
<dbReference type="EC" id="2.7.13.3" evidence="2"/>
<keyword evidence="5" id="KW-0418">Kinase</keyword>
<dbReference type="Pfam" id="PF13426">
    <property type="entry name" value="PAS_9"/>
    <property type="match status" value="1"/>
</dbReference>
<dbReference type="PRINTS" id="PR00344">
    <property type="entry name" value="BCTRLSENSOR"/>
</dbReference>
<dbReference type="Gene3D" id="3.30.450.20">
    <property type="entry name" value="PAS domain"/>
    <property type="match status" value="1"/>
</dbReference>
<dbReference type="SUPFAM" id="SSF55874">
    <property type="entry name" value="ATPase domain of HSP90 chaperone/DNA topoisomerase II/histidine kinase"/>
    <property type="match status" value="1"/>
</dbReference>
<dbReference type="CDD" id="cd00130">
    <property type="entry name" value="PAS"/>
    <property type="match status" value="1"/>
</dbReference>
<dbReference type="SUPFAM" id="SSF47384">
    <property type="entry name" value="Homodimeric domain of signal transducing histidine kinase"/>
    <property type="match status" value="1"/>
</dbReference>
<dbReference type="PROSITE" id="PS50113">
    <property type="entry name" value="PAC"/>
    <property type="match status" value="1"/>
</dbReference>
<protein>
    <recommendedName>
        <fullName evidence="2">histidine kinase</fullName>
        <ecNumber evidence="2">2.7.13.3</ecNumber>
    </recommendedName>
</protein>
<accession>A0A839GCZ0</accession>
<evidence type="ECO:0000256" key="1">
    <source>
        <dbReference type="ARBA" id="ARBA00000085"/>
    </source>
</evidence>
<feature type="domain" description="Histidine kinase" evidence="7">
    <location>
        <begin position="159"/>
        <end position="377"/>
    </location>
</feature>
<keyword evidence="3" id="KW-0597">Phosphoprotein</keyword>
<sequence length="377" mass="43317">MSPLTISESASANFINQIKDYAVFALDPHGIVTTWNQGAQRLKGYQEEEIMGHFFGKLFPDIYQQAGKPQEELELALKHGTYEAEDWRKRKDGSHFWASVTLTAIYAEDGQHIGFTKVTGDLTRQKELQEKLAARRKSLRHKNEELQRINLDLDNFIYTVSHDLRSPIHNIEGLMKLLQLELRETNCFSKETEGVLQRVLASVDRFKRTIEDLTRVSRLQKDASTSLGEEVISVKEVYEDIMADLQNPSGRDRFFVKTDFQVYQVRFSRKNFRSILYNLLSNAIKYQSPERECIIELETRLEEPYVVLTVKDNGLGIGKASQEQLFTMFRRFHHHVEGTGIGLFMVKRIIENSGGKVEVTSEAGAGAEFRVYFLAPL</sequence>
<dbReference type="RefSeq" id="WP_182511167.1">
    <property type="nucleotide sequence ID" value="NZ_JACJIQ010000001.1"/>
</dbReference>
<dbReference type="InterPro" id="IPR000700">
    <property type="entry name" value="PAS-assoc_C"/>
</dbReference>
<evidence type="ECO:0000259" key="8">
    <source>
        <dbReference type="PROSITE" id="PS50112"/>
    </source>
</evidence>
<dbReference type="AlphaFoldDB" id="A0A839GCZ0"/>
<dbReference type="PANTHER" id="PTHR42878:SF15">
    <property type="entry name" value="BACTERIOPHYTOCHROME"/>
    <property type="match status" value="1"/>
</dbReference>
<dbReference type="InterPro" id="IPR003594">
    <property type="entry name" value="HATPase_dom"/>
</dbReference>
<dbReference type="PROSITE" id="PS50109">
    <property type="entry name" value="HIS_KIN"/>
    <property type="match status" value="1"/>
</dbReference>
<dbReference type="Pfam" id="PF00512">
    <property type="entry name" value="HisKA"/>
    <property type="match status" value="1"/>
</dbReference>
<dbReference type="InterPro" id="IPR003661">
    <property type="entry name" value="HisK_dim/P_dom"/>
</dbReference>
<keyword evidence="11" id="KW-1185">Reference proteome</keyword>
<dbReference type="InterPro" id="IPR036097">
    <property type="entry name" value="HisK_dim/P_sf"/>
</dbReference>
<dbReference type="GO" id="GO:0016020">
    <property type="term" value="C:membrane"/>
    <property type="evidence" value="ECO:0007669"/>
    <property type="project" value="UniProtKB-SubCell"/>
</dbReference>
<evidence type="ECO:0000259" key="9">
    <source>
        <dbReference type="PROSITE" id="PS50113"/>
    </source>
</evidence>
<dbReference type="CDD" id="cd00082">
    <property type="entry name" value="HisKA"/>
    <property type="match status" value="1"/>
</dbReference>
<evidence type="ECO:0000256" key="3">
    <source>
        <dbReference type="ARBA" id="ARBA00022553"/>
    </source>
</evidence>
<feature type="domain" description="PAS" evidence="8">
    <location>
        <begin position="23"/>
        <end position="52"/>
    </location>
</feature>
<dbReference type="InterPro" id="IPR050351">
    <property type="entry name" value="BphY/WalK/GraS-like"/>
</dbReference>
<name>A0A839GCZ0_9BACT</name>
<dbReference type="NCBIfam" id="TIGR00229">
    <property type="entry name" value="sensory_box"/>
    <property type="match status" value="1"/>
</dbReference>
<dbReference type="GO" id="GO:0007234">
    <property type="term" value="P:osmosensory signaling via phosphorelay pathway"/>
    <property type="evidence" value="ECO:0007669"/>
    <property type="project" value="TreeGrafter"/>
</dbReference>
<proteinExistence type="predicted"/>
<evidence type="ECO:0000259" key="7">
    <source>
        <dbReference type="PROSITE" id="PS50109"/>
    </source>
</evidence>
<dbReference type="Pfam" id="PF02518">
    <property type="entry name" value="HATPase_c"/>
    <property type="match status" value="1"/>
</dbReference>
<comment type="caution">
    <text evidence="10">The sequence shown here is derived from an EMBL/GenBank/DDBJ whole genome shotgun (WGS) entry which is preliminary data.</text>
</comment>
<dbReference type="SUPFAM" id="SSF55785">
    <property type="entry name" value="PYP-like sensor domain (PAS domain)"/>
    <property type="match status" value="1"/>
</dbReference>
<dbReference type="Gene3D" id="1.10.287.130">
    <property type="match status" value="1"/>
</dbReference>
<dbReference type="PROSITE" id="PS50112">
    <property type="entry name" value="PAS"/>
    <property type="match status" value="1"/>
</dbReference>
<dbReference type="InterPro" id="IPR000014">
    <property type="entry name" value="PAS"/>
</dbReference>
<dbReference type="SMART" id="SM00388">
    <property type="entry name" value="HisKA"/>
    <property type="match status" value="1"/>
</dbReference>
<dbReference type="GO" id="GO:0030295">
    <property type="term" value="F:protein kinase activator activity"/>
    <property type="evidence" value="ECO:0007669"/>
    <property type="project" value="TreeGrafter"/>
</dbReference>
<organism evidence="10 11">
    <name type="scientific">Rufibacter quisquiliarum</name>
    <dbReference type="NCBI Taxonomy" id="1549639"/>
    <lineage>
        <taxon>Bacteria</taxon>
        <taxon>Pseudomonadati</taxon>
        <taxon>Bacteroidota</taxon>
        <taxon>Cytophagia</taxon>
        <taxon>Cytophagales</taxon>
        <taxon>Hymenobacteraceae</taxon>
        <taxon>Rufibacter</taxon>
    </lineage>
</organism>